<dbReference type="EMBL" id="QGKX02001347">
    <property type="protein sequence ID" value="KAF3525959.1"/>
    <property type="molecule type" value="Genomic_DNA"/>
</dbReference>
<gene>
    <name evidence="2" type="ORF">F2Q69_00046098</name>
</gene>
<feature type="compositionally biased region" description="Polar residues" evidence="1">
    <location>
        <begin position="87"/>
        <end position="99"/>
    </location>
</feature>
<organism evidence="2 3">
    <name type="scientific">Brassica cretica</name>
    <name type="common">Mustard</name>
    <dbReference type="NCBI Taxonomy" id="69181"/>
    <lineage>
        <taxon>Eukaryota</taxon>
        <taxon>Viridiplantae</taxon>
        <taxon>Streptophyta</taxon>
        <taxon>Embryophyta</taxon>
        <taxon>Tracheophyta</taxon>
        <taxon>Spermatophyta</taxon>
        <taxon>Magnoliopsida</taxon>
        <taxon>eudicotyledons</taxon>
        <taxon>Gunneridae</taxon>
        <taxon>Pentapetalae</taxon>
        <taxon>rosids</taxon>
        <taxon>malvids</taxon>
        <taxon>Brassicales</taxon>
        <taxon>Brassicaceae</taxon>
        <taxon>Brassiceae</taxon>
        <taxon>Brassica</taxon>
    </lineage>
</organism>
<dbReference type="Proteomes" id="UP000712600">
    <property type="component" value="Unassembled WGS sequence"/>
</dbReference>
<accession>A0A8S9PYS1</accession>
<proteinExistence type="predicted"/>
<name>A0A8S9PYS1_BRACR</name>
<evidence type="ECO:0008006" key="4">
    <source>
        <dbReference type="Google" id="ProtNLM"/>
    </source>
</evidence>
<evidence type="ECO:0000256" key="1">
    <source>
        <dbReference type="SAM" id="MobiDB-lite"/>
    </source>
</evidence>
<protein>
    <recommendedName>
        <fullName evidence="4">Zinc knuckle CX2CX4HX4C domain-containing protein</fullName>
    </recommendedName>
</protein>
<feature type="compositionally biased region" description="Polar residues" evidence="1">
    <location>
        <begin position="182"/>
        <end position="200"/>
    </location>
</feature>
<comment type="caution">
    <text evidence="2">The sequence shown here is derived from an EMBL/GenBank/DDBJ whole genome shotgun (WGS) entry which is preliminary data.</text>
</comment>
<sequence length="374" mass="42395">MFLDISLAGEIKQVELEYENLEKHCFICHSLSHERDVCPSQQAQTNSRDSSTRMGISQSRNLDRLEADRRRTAARKLIREEPDIPMNQRSYNSNQWQHQSSREFDWKQDKEFRYNYGVRRYPTYKEHSTWVETNVAGSRLPARARLSFHKDSSASSQKESQSRIKTQTPQTEWRPVAAGSHIESSSKASRSQVSHTPSSRPQREGGSSLILGTTSGRQRSGDSNPLSQERRSTLDMLSLPKHRVPFLQDGMENVESGRLQEVDIHYLEENLPILQSGANNIPSSSKNPVQGAVPEYNGTQDRSPIRSVSEDRLHVSLRLGPLAISDEIEDNVAVLTSDKRLKSTISLGLQDRKGKALPPLSIKETYCKEPMPWG</sequence>
<reference evidence="2" key="1">
    <citation type="submission" date="2019-12" db="EMBL/GenBank/DDBJ databases">
        <title>Genome sequencing and annotation of Brassica cretica.</title>
        <authorList>
            <person name="Studholme D.J."/>
            <person name="Sarris P."/>
        </authorList>
    </citation>
    <scope>NUCLEOTIDE SEQUENCE</scope>
    <source>
        <strain evidence="2">PFS-109/04</strain>
        <tissue evidence="2">Leaf</tissue>
    </source>
</reference>
<feature type="region of interest" description="Disordered" evidence="1">
    <location>
        <begin position="147"/>
        <end position="237"/>
    </location>
</feature>
<evidence type="ECO:0000313" key="2">
    <source>
        <dbReference type="EMBL" id="KAF3525959.1"/>
    </source>
</evidence>
<feature type="compositionally biased region" description="Low complexity" evidence="1">
    <location>
        <begin position="205"/>
        <end position="216"/>
    </location>
</feature>
<feature type="compositionally biased region" description="Polar residues" evidence="1">
    <location>
        <begin position="217"/>
        <end position="227"/>
    </location>
</feature>
<feature type="region of interest" description="Disordered" evidence="1">
    <location>
        <begin position="82"/>
        <end position="102"/>
    </location>
</feature>
<evidence type="ECO:0000313" key="3">
    <source>
        <dbReference type="Proteomes" id="UP000712600"/>
    </source>
</evidence>
<dbReference type="AlphaFoldDB" id="A0A8S9PYS1"/>